<gene>
    <name evidence="1" type="ORF">E1A91_D08G084300v1</name>
</gene>
<protein>
    <submittedName>
        <fullName evidence="1">Uncharacterized protein</fullName>
    </submittedName>
</protein>
<organism evidence="1 2">
    <name type="scientific">Gossypium mustelinum</name>
    <name type="common">Cotton</name>
    <name type="synonym">Gossypium caicoense</name>
    <dbReference type="NCBI Taxonomy" id="34275"/>
    <lineage>
        <taxon>Eukaryota</taxon>
        <taxon>Viridiplantae</taxon>
        <taxon>Streptophyta</taxon>
        <taxon>Embryophyta</taxon>
        <taxon>Tracheophyta</taxon>
        <taxon>Spermatophyta</taxon>
        <taxon>Magnoliopsida</taxon>
        <taxon>eudicotyledons</taxon>
        <taxon>Gunneridae</taxon>
        <taxon>Pentapetalae</taxon>
        <taxon>rosids</taxon>
        <taxon>malvids</taxon>
        <taxon>Malvales</taxon>
        <taxon>Malvaceae</taxon>
        <taxon>Malvoideae</taxon>
        <taxon>Gossypium</taxon>
    </lineage>
</organism>
<name>A0A5D2TSZ0_GOSMU</name>
<reference evidence="1 2" key="1">
    <citation type="submission" date="2019-07" db="EMBL/GenBank/DDBJ databases">
        <title>WGS assembly of Gossypium mustelinum.</title>
        <authorList>
            <person name="Chen Z.J."/>
            <person name="Sreedasyam A."/>
            <person name="Ando A."/>
            <person name="Song Q."/>
            <person name="De L."/>
            <person name="Hulse-Kemp A."/>
            <person name="Ding M."/>
            <person name="Ye W."/>
            <person name="Kirkbride R."/>
            <person name="Jenkins J."/>
            <person name="Plott C."/>
            <person name="Lovell J."/>
            <person name="Lin Y.-M."/>
            <person name="Vaughn R."/>
            <person name="Liu B."/>
            <person name="Li W."/>
            <person name="Simpson S."/>
            <person name="Scheffler B."/>
            <person name="Saski C."/>
            <person name="Grover C."/>
            <person name="Hu G."/>
            <person name="Conover J."/>
            <person name="Carlson J."/>
            <person name="Shu S."/>
            <person name="Boston L."/>
            <person name="Williams M."/>
            <person name="Peterson D."/>
            <person name="Mcgee K."/>
            <person name="Jones D."/>
            <person name="Wendel J."/>
            <person name="Stelly D."/>
            <person name="Grimwood J."/>
            <person name="Schmutz J."/>
        </authorList>
    </citation>
    <scope>NUCLEOTIDE SEQUENCE [LARGE SCALE GENOMIC DNA]</scope>
    <source>
        <strain evidence="1">1408120.09</strain>
    </source>
</reference>
<evidence type="ECO:0000313" key="2">
    <source>
        <dbReference type="Proteomes" id="UP000323597"/>
    </source>
</evidence>
<feature type="non-terminal residue" evidence="1">
    <location>
        <position position="1"/>
    </location>
</feature>
<accession>A0A5D2TSZ0</accession>
<evidence type="ECO:0000313" key="1">
    <source>
        <dbReference type="EMBL" id="TYI68362.1"/>
    </source>
</evidence>
<keyword evidence="2" id="KW-1185">Reference proteome</keyword>
<dbReference type="Proteomes" id="UP000323597">
    <property type="component" value="Chromosome D08"/>
</dbReference>
<sequence length="103" mass="11460">GKNRQVAKQAYEYLSDVASSFPQSTLPSPPSQSLLFCLPNYYFRDLQTIPQKPSPNNNPSKRFLPSLSSKLIPKNHSFSLKINGFSSLPSPSVSSPSPRIFLF</sequence>
<dbReference type="AlphaFoldDB" id="A0A5D2TSZ0"/>
<proteinExistence type="predicted"/>
<dbReference type="EMBL" id="CM017656">
    <property type="protein sequence ID" value="TYI68362.1"/>
    <property type="molecule type" value="Genomic_DNA"/>
</dbReference>
<feature type="non-terminal residue" evidence="1">
    <location>
        <position position="103"/>
    </location>
</feature>